<sequence>MQVALLKVLMPLHLVKKLKLLVKTLWLLAKIPMQLVNLLLLWVMVPEAVKILQRQLVYIPRRAALVLRQLVAVLKPRLGVQRHWV</sequence>
<accession>C0DSX7</accession>
<organism evidence="1 2">
    <name type="scientific">Eikenella corrodens ATCC 23834</name>
    <dbReference type="NCBI Taxonomy" id="546274"/>
    <lineage>
        <taxon>Bacteria</taxon>
        <taxon>Pseudomonadati</taxon>
        <taxon>Pseudomonadota</taxon>
        <taxon>Betaproteobacteria</taxon>
        <taxon>Neisseriales</taxon>
        <taxon>Neisseriaceae</taxon>
        <taxon>Eikenella</taxon>
    </lineage>
</organism>
<evidence type="ECO:0000313" key="1">
    <source>
        <dbReference type="EMBL" id="EEG24682.1"/>
    </source>
</evidence>
<dbReference type="HOGENOM" id="CLU_2507411_0_0_4"/>
<evidence type="ECO:0000313" key="2">
    <source>
        <dbReference type="Proteomes" id="UP000005837"/>
    </source>
</evidence>
<dbReference type="Proteomes" id="UP000005837">
    <property type="component" value="Unassembled WGS sequence"/>
</dbReference>
<comment type="caution">
    <text evidence="1">The sequence shown here is derived from an EMBL/GenBank/DDBJ whole genome shotgun (WGS) entry which is preliminary data.</text>
</comment>
<dbReference type="AlphaFoldDB" id="C0DSX7"/>
<dbReference type="EMBL" id="ACEA01000012">
    <property type="protein sequence ID" value="EEG24682.1"/>
    <property type="molecule type" value="Genomic_DNA"/>
</dbReference>
<reference evidence="1 2" key="1">
    <citation type="submission" date="2009-01" db="EMBL/GenBank/DDBJ databases">
        <authorList>
            <person name="Fulton L."/>
            <person name="Clifton S."/>
            <person name="Chinwalla A.T."/>
            <person name="Mitreva M."/>
            <person name="Sodergren E."/>
            <person name="Weinstock G."/>
            <person name="Clifton S."/>
            <person name="Dooling D.J."/>
            <person name="Fulton B."/>
            <person name="Minx P."/>
            <person name="Pepin K.H."/>
            <person name="Johnson M."/>
            <person name="Bhonagiri V."/>
            <person name="Nash W.E."/>
            <person name="Mardis E.R."/>
            <person name="Wilson R.K."/>
        </authorList>
    </citation>
    <scope>NUCLEOTIDE SEQUENCE [LARGE SCALE GENOMIC DNA]</scope>
    <source>
        <strain evidence="1 2">ATCC 23834</strain>
    </source>
</reference>
<name>C0DSX7_EIKCO</name>
<gene>
    <name evidence="1" type="ORF">EIKCOROL_00450</name>
</gene>
<protein>
    <submittedName>
        <fullName evidence="1">Uncharacterized protein</fullName>
    </submittedName>
</protein>
<proteinExistence type="predicted"/>